<dbReference type="SUPFAM" id="SSF81606">
    <property type="entry name" value="PP2C-like"/>
    <property type="match status" value="1"/>
</dbReference>
<dbReference type="EMBL" id="SNYN01000005">
    <property type="protein sequence ID" value="TDQ53009.1"/>
    <property type="molecule type" value="Genomic_DNA"/>
</dbReference>
<evidence type="ECO:0000313" key="1">
    <source>
        <dbReference type="EMBL" id="TDQ53009.1"/>
    </source>
</evidence>
<name>A0A4R6V478_9ACTN</name>
<dbReference type="Proteomes" id="UP000295281">
    <property type="component" value="Unassembled WGS sequence"/>
</dbReference>
<comment type="caution">
    <text evidence="1">The sequence shown here is derived from an EMBL/GenBank/DDBJ whole genome shotgun (WGS) entry which is preliminary data.</text>
</comment>
<protein>
    <recommendedName>
        <fullName evidence="3">Protein phosphatase 2C-like protein</fullName>
    </recommendedName>
</protein>
<reference evidence="1 2" key="1">
    <citation type="submission" date="2019-03" db="EMBL/GenBank/DDBJ databases">
        <title>Genomic Encyclopedia of Type Strains, Phase IV (KMG-IV): sequencing the most valuable type-strain genomes for metagenomic binning, comparative biology and taxonomic classification.</title>
        <authorList>
            <person name="Goeker M."/>
        </authorList>
    </citation>
    <scope>NUCLEOTIDE SEQUENCE [LARGE SCALE GENOMIC DNA]</scope>
    <source>
        <strain evidence="1 2">DSM 46770</strain>
    </source>
</reference>
<evidence type="ECO:0000313" key="2">
    <source>
        <dbReference type="Proteomes" id="UP000295281"/>
    </source>
</evidence>
<dbReference type="InterPro" id="IPR036457">
    <property type="entry name" value="PPM-type-like_dom_sf"/>
</dbReference>
<gene>
    <name evidence="1" type="ORF">EV190_105126</name>
</gene>
<sequence length="268" mass="27943">MPYRLATDPGRPDRANEDFAAVGTDTAVLLDGAGTPQGFESGCVHGVAWYTRTLGALLLAETTPGRSLACGLASAIKTASSLHGDSCDLDNPNTPSATVVAVRFTADRLEYLVLSDSVLVLDLGGSDPVVVTDGRIGDVGRESAGRDSAPASGPALHGWDAALTERRNVPGGFWTAGADPHAACEALTGSVALADLAGLAMLTDGASRLTDTFGLATWRTMLDLLWADGPHALIARVRDAERADADGKRWPRSKNHDDATALTWRPTV</sequence>
<proteinExistence type="predicted"/>
<dbReference type="AlphaFoldDB" id="A0A4R6V478"/>
<dbReference type="RefSeq" id="WP_133741118.1">
    <property type="nucleotide sequence ID" value="NZ_SNYN01000005.1"/>
</dbReference>
<accession>A0A4R6V478</accession>
<dbReference type="OrthoDB" id="3190646at2"/>
<keyword evidence="2" id="KW-1185">Reference proteome</keyword>
<organism evidence="1 2">
    <name type="scientific">Actinorugispora endophytica</name>
    <dbReference type="NCBI Taxonomy" id="1605990"/>
    <lineage>
        <taxon>Bacteria</taxon>
        <taxon>Bacillati</taxon>
        <taxon>Actinomycetota</taxon>
        <taxon>Actinomycetes</taxon>
        <taxon>Streptosporangiales</taxon>
        <taxon>Nocardiopsidaceae</taxon>
        <taxon>Actinorugispora</taxon>
    </lineage>
</organism>
<evidence type="ECO:0008006" key="3">
    <source>
        <dbReference type="Google" id="ProtNLM"/>
    </source>
</evidence>